<sequence>MLLSLYRSLYSYRGFILGSVQREFQARYRNSLLGALWPVFNPLSMIIVYTVIFSHIMRARLPGVDDSMAYSVYLCAGLLAWGMFSEITLRSQTMFLDNANLLKKISFPRICLPVIVLCNAAINFAIIIGLFLGFLLISGRWPGMALLALIPLIALQMLFCAGLGMILGVLNVFFRDVGQLFAICLQFWFWLTPIVYPITILPEWVQRLLQLNPMTSLIGSYQNLFLYGQWPVWNSLLPVFIVTVVMCLIALRLFRQRVGEMVDEL</sequence>
<keyword evidence="3 11" id="KW-0813">Transport</keyword>
<dbReference type="RefSeq" id="WP_098966401.1">
    <property type="nucleotide sequence ID" value="NZ_PDKZ01000002.1"/>
</dbReference>
<evidence type="ECO:0000256" key="11">
    <source>
        <dbReference type="RuleBase" id="RU361157"/>
    </source>
</evidence>
<feature type="transmembrane region" description="Helical" evidence="11">
    <location>
        <begin position="232"/>
        <end position="251"/>
    </location>
</feature>
<evidence type="ECO:0000313" key="14">
    <source>
        <dbReference type="Proteomes" id="UP000222460"/>
    </source>
</evidence>
<gene>
    <name evidence="13" type="ORF">CRX57_16000</name>
</gene>
<organism evidence="13 14">
    <name type="scientific">Pseudomonas putida</name>
    <name type="common">Arthrobacter siderocapsulatus</name>
    <dbReference type="NCBI Taxonomy" id="303"/>
    <lineage>
        <taxon>Bacteria</taxon>
        <taxon>Pseudomonadati</taxon>
        <taxon>Pseudomonadota</taxon>
        <taxon>Gammaproteobacteria</taxon>
        <taxon>Pseudomonadales</taxon>
        <taxon>Pseudomonadaceae</taxon>
        <taxon>Pseudomonas</taxon>
    </lineage>
</organism>
<keyword evidence="8 11" id="KW-1133">Transmembrane helix</keyword>
<feature type="domain" description="ABC transmembrane type-2" evidence="12">
    <location>
        <begin position="33"/>
        <end position="257"/>
    </location>
</feature>
<evidence type="ECO:0000256" key="8">
    <source>
        <dbReference type="ARBA" id="ARBA00022989"/>
    </source>
</evidence>
<evidence type="ECO:0000256" key="10">
    <source>
        <dbReference type="ARBA" id="ARBA00023136"/>
    </source>
</evidence>
<dbReference type="PANTHER" id="PTHR30413">
    <property type="entry name" value="INNER MEMBRANE TRANSPORT PERMEASE"/>
    <property type="match status" value="1"/>
</dbReference>
<dbReference type="InterPro" id="IPR013525">
    <property type="entry name" value="ABC2_TM"/>
</dbReference>
<evidence type="ECO:0000256" key="3">
    <source>
        <dbReference type="ARBA" id="ARBA00022448"/>
    </source>
</evidence>
<keyword evidence="5" id="KW-0762">Sugar transport</keyword>
<protein>
    <recommendedName>
        <fullName evidence="11">Transport permease protein</fullName>
    </recommendedName>
</protein>
<proteinExistence type="inferred from homology"/>
<dbReference type="GO" id="GO:0043190">
    <property type="term" value="C:ATP-binding cassette (ABC) transporter complex"/>
    <property type="evidence" value="ECO:0007669"/>
    <property type="project" value="InterPro"/>
</dbReference>
<reference evidence="14" key="1">
    <citation type="submission" date="2017-10" db="EMBL/GenBank/DDBJ databases">
        <title>FDA dAtabase for Regulatory Grade micrObial Sequences (FDA-ARGOS): Supporting development and validation of Infectious Disease Dx tests.</title>
        <authorList>
            <person name="Goldberg B."/>
            <person name="Campos J."/>
            <person name="Tallon L."/>
            <person name="Sadzewicz L."/>
            <person name="Ott S."/>
            <person name="Zhao X."/>
            <person name="Nagaraj S."/>
            <person name="Vavikolanu K."/>
            <person name="Aluvathingal J."/>
            <person name="Nadendla S."/>
            <person name="Geyer C."/>
            <person name="Sichtig H."/>
        </authorList>
    </citation>
    <scope>NUCLEOTIDE SEQUENCE [LARGE SCALE GENOMIC DNA]</scope>
    <source>
        <strain evidence="14">FDAARGOS_376</strain>
    </source>
</reference>
<feature type="transmembrane region" description="Helical" evidence="11">
    <location>
        <begin position="110"/>
        <end position="137"/>
    </location>
</feature>
<comment type="caution">
    <text evidence="13">The sequence shown here is derived from an EMBL/GenBank/DDBJ whole genome shotgun (WGS) entry which is preliminary data.</text>
</comment>
<comment type="subcellular location">
    <subcellularLocation>
        <location evidence="11">Cell inner membrane</location>
        <topology evidence="11">Multi-pass membrane protein</topology>
    </subcellularLocation>
    <subcellularLocation>
        <location evidence="1">Cell membrane</location>
        <topology evidence="1">Multi-pass membrane protein</topology>
    </subcellularLocation>
</comment>
<evidence type="ECO:0000256" key="9">
    <source>
        <dbReference type="ARBA" id="ARBA00023047"/>
    </source>
</evidence>
<feature type="transmembrane region" description="Helical" evidence="11">
    <location>
        <begin position="32"/>
        <end position="56"/>
    </location>
</feature>
<keyword evidence="9" id="KW-0625">Polysaccharide transport</keyword>
<evidence type="ECO:0000313" key="13">
    <source>
        <dbReference type="EMBL" id="PHH41622.1"/>
    </source>
</evidence>
<dbReference type="PRINTS" id="PR00164">
    <property type="entry name" value="ABC2TRNSPORT"/>
</dbReference>
<keyword evidence="4 11" id="KW-1003">Cell membrane</keyword>
<feature type="transmembrane region" description="Helical" evidence="11">
    <location>
        <begin position="180"/>
        <end position="201"/>
    </location>
</feature>
<evidence type="ECO:0000256" key="4">
    <source>
        <dbReference type="ARBA" id="ARBA00022475"/>
    </source>
</evidence>
<dbReference type="Pfam" id="PF01061">
    <property type="entry name" value="ABC2_membrane"/>
    <property type="match status" value="1"/>
</dbReference>
<dbReference type="InterPro" id="IPR047817">
    <property type="entry name" value="ABC2_TM_bact-type"/>
</dbReference>
<evidence type="ECO:0000256" key="1">
    <source>
        <dbReference type="ARBA" id="ARBA00004651"/>
    </source>
</evidence>
<keyword evidence="10 11" id="KW-0472">Membrane</keyword>
<evidence type="ECO:0000259" key="12">
    <source>
        <dbReference type="PROSITE" id="PS51012"/>
    </source>
</evidence>
<evidence type="ECO:0000256" key="2">
    <source>
        <dbReference type="ARBA" id="ARBA00007783"/>
    </source>
</evidence>
<keyword evidence="6 11" id="KW-0812">Transmembrane</keyword>
<evidence type="ECO:0000256" key="7">
    <source>
        <dbReference type="ARBA" id="ARBA00022903"/>
    </source>
</evidence>
<dbReference type="GO" id="GO:0140359">
    <property type="term" value="F:ABC-type transporter activity"/>
    <property type="evidence" value="ECO:0007669"/>
    <property type="project" value="InterPro"/>
</dbReference>
<dbReference type="EMBL" id="PDKZ01000002">
    <property type="protein sequence ID" value="PHH41622.1"/>
    <property type="molecule type" value="Genomic_DNA"/>
</dbReference>
<dbReference type="GO" id="GO:0015920">
    <property type="term" value="P:lipopolysaccharide transport"/>
    <property type="evidence" value="ECO:0007669"/>
    <property type="project" value="TreeGrafter"/>
</dbReference>
<feature type="transmembrane region" description="Helical" evidence="11">
    <location>
        <begin position="143"/>
        <end position="173"/>
    </location>
</feature>
<evidence type="ECO:0000256" key="5">
    <source>
        <dbReference type="ARBA" id="ARBA00022597"/>
    </source>
</evidence>
<keyword evidence="7" id="KW-0972">Capsule biogenesis/degradation</keyword>
<name>A0A2C5WB12_PSEPU</name>
<comment type="similarity">
    <text evidence="2 11">Belongs to the ABC-2 integral membrane protein family.</text>
</comment>
<dbReference type="GO" id="GO:0015774">
    <property type="term" value="P:polysaccharide transport"/>
    <property type="evidence" value="ECO:0007669"/>
    <property type="project" value="UniProtKB-KW"/>
</dbReference>
<dbReference type="PANTHER" id="PTHR30413:SF10">
    <property type="entry name" value="CAPSULE POLYSACCHARIDE EXPORT INNER-MEMBRANE PROTEIN CTRC"/>
    <property type="match status" value="1"/>
</dbReference>
<accession>A0A2C5WB12</accession>
<dbReference type="AlphaFoldDB" id="A0A2C5WB12"/>
<dbReference type="Proteomes" id="UP000222460">
    <property type="component" value="Unassembled WGS sequence"/>
</dbReference>
<dbReference type="PROSITE" id="PS51012">
    <property type="entry name" value="ABC_TM2"/>
    <property type="match status" value="1"/>
</dbReference>
<dbReference type="PIRSF" id="PIRSF006648">
    <property type="entry name" value="DrrB"/>
    <property type="match status" value="1"/>
</dbReference>
<feature type="transmembrane region" description="Helical" evidence="11">
    <location>
        <begin position="68"/>
        <end position="89"/>
    </location>
</feature>
<dbReference type="InterPro" id="IPR000412">
    <property type="entry name" value="ABC_2_transport"/>
</dbReference>
<evidence type="ECO:0000256" key="6">
    <source>
        <dbReference type="ARBA" id="ARBA00022692"/>
    </source>
</evidence>